<feature type="compositionally biased region" description="Acidic residues" evidence="2">
    <location>
        <begin position="25"/>
        <end position="36"/>
    </location>
</feature>
<keyword evidence="3" id="KW-0732">Signal</keyword>
<gene>
    <name evidence="4" type="ORF">HNR19_000906</name>
</gene>
<reference evidence="4 5" key="1">
    <citation type="submission" date="2020-07" db="EMBL/GenBank/DDBJ databases">
        <title>Sequencing the genomes of 1000 actinobacteria strains.</title>
        <authorList>
            <person name="Klenk H.-P."/>
        </authorList>
    </citation>
    <scope>NUCLEOTIDE SEQUENCE [LARGE SCALE GENOMIC DNA]</scope>
    <source>
        <strain evidence="4 5">DSM 103833</strain>
    </source>
</reference>
<feature type="coiled-coil region" evidence="1">
    <location>
        <begin position="94"/>
        <end position="121"/>
    </location>
</feature>
<feature type="region of interest" description="Disordered" evidence="2">
    <location>
        <begin position="25"/>
        <end position="56"/>
    </location>
</feature>
<dbReference type="EMBL" id="JACCFP010000001">
    <property type="protein sequence ID" value="NYJ00208.1"/>
    <property type="molecule type" value="Genomic_DNA"/>
</dbReference>
<evidence type="ECO:0008006" key="6">
    <source>
        <dbReference type="Google" id="ProtNLM"/>
    </source>
</evidence>
<dbReference type="RefSeq" id="WP_179666834.1">
    <property type="nucleotide sequence ID" value="NZ_JACCFP010000001.1"/>
</dbReference>
<feature type="chain" id="PRO_5032350423" description="DUF3558 domain-containing protein" evidence="3">
    <location>
        <begin position="22"/>
        <end position="184"/>
    </location>
</feature>
<dbReference type="PROSITE" id="PS51257">
    <property type="entry name" value="PROKAR_LIPOPROTEIN"/>
    <property type="match status" value="1"/>
</dbReference>
<evidence type="ECO:0000256" key="3">
    <source>
        <dbReference type="SAM" id="SignalP"/>
    </source>
</evidence>
<protein>
    <recommendedName>
        <fullName evidence="6">DUF3558 domain-containing protein</fullName>
    </recommendedName>
</protein>
<sequence length="184" mass="19239">MRTRLPALSLAALLVASPLLAACGGDDEGGGDDTVDGGEIGDPTAIAGPDEPSDTDPNCPFGAKALVKATGLNFLAKDNCTFVVKKGPARISVSQNAAADNETFEQTRKSYEDQYANYEELAVDGYGYAAWSDDELNIQVGYLDNGGEYRYAISAVAPADAGAEDVPGLAEQLIALTVESRDKK</sequence>
<dbReference type="Proteomes" id="UP000530424">
    <property type="component" value="Unassembled WGS sequence"/>
</dbReference>
<keyword evidence="5" id="KW-1185">Reference proteome</keyword>
<evidence type="ECO:0000313" key="4">
    <source>
        <dbReference type="EMBL" id="NYJ00208.1"/>
    </source>
</evidence>
<feature type="signal peptide" evidence="3">
    <location>
        <begin position="1"/>
        <end position="21"/>
    </location>
</feature>
<accession>A0A853C0R7</accession>
<evidence type="ECO:0000256" key="2">
    <source>
        <dbReference type="SAM" id="MobiDB-lite"/>
    </source>
</evidence>
<comment type="caution">
    <text evidence="4">The sequence shown here is derived from an EMBL/GenBank/DDBJ whole genome shotgun (WGS) entry which is preliminary data.</text>
</comment>
<dbReference type="AlphaFoldDB" id="A0A853C0R7"/>
<organism evidence="4 5">
    <name type="scientific">Nocardioides thalensis</name>
    <dbReference type="NCBI Taxonomy" id="1914755"/>
    <lineage>
        <taxon>Bacteria</taxon>
        <taxon>Bacillati</taxon>
        <taxon>Actinomycetota</taxon>
        <taxon>Actinomycetes</taxon>
        <taxon>Propionibacteriales</taxon>
        <taxon>Nocardioidaceae</taxon>
        <taxon>Nocardioides</taxon>
    </lineage>
</organism>
<proteinExistence type="predicted"/>
<evidence type="ECO:0000256" key="1">
    <source>
        <dbReference type="SAM" id="Coils"/>
    </source>
</evidence>
<evidence type="ECO:0000313" key="5">
    <source>
        <dbReference type="Proteomes" id="UP000530424"/>
    </source>
</evidence>
<name>A0A853C0R7_9ACTN</name>
<keyword evidence="1" id="KW-0175">Coiled coil</keyword>